<organism evidence="4 5">
    <name type="scientific">Ambispora gerdemannii</name>
    <dbReference type="NCBI Taxonomy" id="144530"/>
    <lineage>
        <taxon>Eukaryota</taxon>
        <taxon>Fungi</taxon>
        <taxon>Fungi incertae sedis</taxon>
        <taxon>Mucoromycota</taxon>
        <taxon>Glomeromycotina</taxon>
        <taxon>Glomeromycetes</taxon>
        <taxon>Archaeosporales</taxon>
        <taxon>Ambisporaceae</taxon>
        <taxon>Ambispora</taxon>
    </lineage>
</organism>
<feature type="compositionally biased region" description="Polar residues" evidence="2">
    <location>
        <begin position="628"/>
        <end position="638"/>
    </location>
</feature>
<feature type="domain" description="CCAAT-binding factor" evidence="3">
    <location>
        <begin position="495"/>
        <end position="676"/>
    </location>
</feature>
<feature type="compositionally biased region" description="Basic and acidic residues" evidence="2">
    <location>
        <begin position="34"/>
        <end position="44"/>
    </location>
</feature>
<feature type="region of interest" description="Disordered" evidence="2">
    <location>
        <begin position="760"/>
        <end position="804"/>
    </location>
</feature>
<dbReference type="Pfam" id="PF03914">
    <property type="entry name" value="CBF"/>
    <property type="match status" value="1"/>
</dbReference>
<feature type="compositionally biased region" description="Acidic residues" evidence="2">
    <location>
        <begin position="766"/>
        <end position="802"/>
    </location>
</feature>
<feature type="region of interest" description="Disordered" evidence="2">
    <location>
        <begin position="399"/>
        <end position="425"/>
    </location>
</feature>
<reference evidence="4" key="1">
    <citation type="submission" date="2021-06" db="EMBL/GenBank/DDBJ databases">
        <authorList>
            <person name="Kallberg Y."/>
            <person name="Tangrot J."/>
            <person name="Rosling A."/>
        </authorList>
    </citation>
    <scope>NUCLEOTIDE SEQUENCE</scope>
    <source>
        <strain evidence="4">MT106</strain>
    </source>
</reference>
<feature type="compositionally biased region" description="Acidic residues" evidence="2">
    <location>
        <begin position="603"/>
        <end position="619"/>
    </location>
</feature>
<keyword evidence="5" id="KW-1185">Reference proteome</keyword>
<comment type="similarity">
    <text evidence="1">Belongs to the CBF/MAK21 family.</text>
</comment>
<dbReference type="AlphaFoldDB" id="A0A9N8YM21"/>
<accession>A0A9N8YM21</accession>
<dbReference type="Proteomes" id="UP000789831">
    <property type="component" value="Unassembled WGS sequence"/>
</dbReference>
<feature type="compositionally biased region" description="Basic residues" evidence="2">
    <location>
        <begin position="51"/>
        <end position="62"/>
    </location>
</feature>
<evidence type="ECO:0000256" key="2">
    <source>
        <dbReference type="SAM" id="MobiDB-lite"/>
    </source>
</evidence>
<evidence type="ECO:0000256" key="1">
    <source>
        <dbReference type="ARBA" id="ARBA00007797"/>
    </source>
</evidence>
<dbReference type="InterPro" id="IPR005612">
    <property type="entry name" value="CCAAT-binding_factor"/>
</dbReference>
<evidence type="ECO:0000313" key="5">
    <source>
        <dbReference type="Proteomes" id="UP000789831"/>
    </source>
</evidence>
<gene>
    <name evidence="4" type="ORF">AGERDE_LOCUS68</name>
</gene>
<evidence type="ECO:0000259" key="3">
    <source>
        <dbReference type="Pfam" id="PF03914"/>
    </source>
</evidence>
<feature type="compositionally biased region" description="Polar residues" evidence="2">
    <location>
        <begin position="684"/>
        <end position="706"/>
    </location>
</feature>
<dbReference type="PANTHER" id="PTHR12048">
    <property type="entry name" value="CCAAT-BINDING FACTOR-RELATED"/>
    <property type="match status" value="1"/>
</dbReference>
<evidence type="ECO:0000313" key="4">
    <source>
        <dbReference type="EMBL" id="CAG8433214.1"/>
    </source>
</evidence>
<dbReference type="PANTHER" id="PTHR12048:SF0">
    <property type="entry name" value="CCAAT_ENHANCER-BINDING PROTEIN ZETA"/>
    <property type="match status" value="1"/>
</dbReference>
<feature type="region of interest" description="Disordered" evidence="2">
    <location>
        <begin position="681"/>
        <end position="706"/>
    </location>
</feature>
<name>A0A9N8YM21_9GLOM</name>
<dbReference type="GO" id="GO:0005634">
    <property type="term" value="C:nucleus"/>
    <property type="evidence" value="ECO:0007669"/>
    <property type="project" value="UniProtKB-ARBA"/>
</dbReference>
<dbReference type="InterPro" id="IPR040155">
    <property type="entry name" value="CEBPZ/Mak21-like"/>
</dbReference>
<protein>
    <submittedName>
        <fullName evidence="4">526_t:CDS:1</fullName>
    </submittedName>
</protein>
<feature type="region of interest" description="Disordered" evidence="2">
    <location>
        <begin position="1"/>
        <end position="68"/>
    </location>
</feature>
<feature type="compositionally biased region" description="Basic and acidic residues" evidence="2">
    <location>
        <begin position="639"/>
        <end position="652"/>
    </location>
</feature>
<dbReference type="InterPro" id="IPR016024">
    <property type="entry name" value="ARM-type_fold"/>
</dbReference>
<feature type="region of interest" description="Disordered" evidence="2">
    <location>
        <begin position="603"/>
        <end position="654"/>
    </location>
</feature>
<proteinExistence type="inferred from homology"/>
<dbReference type="SUPFAM" id="SSF48371">
    <property type="entry name" value="ARM repeat"/>
    <property type="match status" value="1"/>
</dbReference>
<comment type="caution">
    <text evidence="4">The sequence shown here is derived from an EMBL/GenBank/DDBJ whole genome shotgun (WGS) entry which is preliminary data.</text>
</comment>
<dbReference type="OrthoDB" id="28947at2759"/>
<dbReference type="EMBL" id="CAJVPL010000003">
    <property type="protein sequence ID" value="CAG8433214.1"/>
    <property type="molecule type" value="Genomic_DNA"/>
</dbReference>
<sequence>MKSTTGKSRNVVKKEQLNHESSNSSDKVSKRKNQLTEKEQKNSKQEISLTGKKRTQNGKFKKRDSQKQADNKLLLKEIDLDDSKEETYFPKCLLNSKNKSKMYFETNPQWYTIHFEQNIQNSSNKNLSEETITKIYEQSKKLLQEENARFESNPPFQASDRAFYTAMLKSGTLNDKISTLSVVISASPLHAMKSMDTLMAMAKKNNRHESLRAILSLRDVMTESLLPPRKLKYFRDQPLSDPKVSVRHLILWVFEDYLKKYYFELISITEVLSHDVLVHVRQQMVETIFGLVKSKPEQEQNLLKLLVNKLGDNDKKVASKTTYLIQQLLNTRRDLRLAIVCEIEQYLLLSSSRPHAQYYAVICLNQTILMRKEVELANKLIDVYFVFFRQLLGVKNTDKRDNNMKSSSGKNEKLKGKGNNNFGKNKKNFAKKKKGSLNDSYQVLPSDDSINSKIIAAVLTGVNRAFPFAKVDEDVYNRNMDILFRITYSGTFNTSVRALMLIFQVCSAKEDILDRFYRTLYESLFDVRLITSSKHAIYLNLLFKALKADESMARVKAFIKRILQTAAHHQPPFICGVFHLISELMNLRPGLRALIYQPEENDEEEHFVDVPEENDDDSIISDKPKFNKVSSSQQSASEENTHKKYDGRKRDPQYSNADQTCLWELAMLFFESFPPVSGIICKPTPQQNPKKSDSAKGSSIMQPSVASTTGVLTMKKGAGIAKEEVVNSEEFWRKKVEDIPVDQIFFHKYFTQKQASLGGLPNVDFDPGENDDDQDDLEDFEFDEDEEEIGSPEAEDSVDGDDFNPRIIINTKKVGIGPEKTKRQKLKHLPTFASFDDYAEMLDD</sequence>